<dbReference type="EMBL" id="CP001110">
    <property type="protein sequence ID" value="ACF43063.1"/>
    <property type="molecule type" value="Genomic_DNA"/>
</dbReference>
<dbReference type="HOGENOM" id="CLU_114553_0_0_10"/>
<reference evidence="2 3" key="1">
    <citation type="submission" date="2008-06" db="EMBL/GenBank/DDBJ databases">
        <title>Complete sequence of Pelodictyon phaeoclathratiforme BU-1.</title>
        <authorList>
            <consortium name="US DOE Joint Genome Institute"/>
            <person name="Lucas S."/>
            <person name="Copeland A."/>
            <person name="Lapidus A."/>
            <person name="Glavina del Rio T."/>
            <person name="Dalin E."/>
            <person name="Tice H."/>
            <person name="Bruce D."/>
            <person name="Goodwin L."/>
            <person name="Pitluck S."/>
            <person name="Schmutz J."/>
            <person name="Larimer F."/>
            <person name="Land M."/>
            <person name="Hauser L."/>
            <person name="Kyrpides N."/>
            <person name="Mikhailova N."/>
            <person name="Liu Z."/>
            <person name="Li T."/>
            <person name="Zhao F."/>
            <person name="Overmann J."/>
            <person name="Bryant D.A."/>
            <person name="Richardson P."/>
        </authorList>
    </citation>
    <scope>NUCLEOTIDE SEQUENCE [LARGE SCALE GENOMIC DNA]</scope>
    <source>
        <strain evidence="3">DSM 5477 / BU-1</strain>
    </source>
</reference>
<feature type="domain" description="Lcl C-terminal" evidence="1">
    <location>
        <begin position="74"/>
        <end position="157"/>
    </location>
</feature>
<protein>
    <submittedName>
        <fullName evidence="2">Vir region protein-like protein</fullName>
    </submittedName>
</protein>
<dbReference type="Pfam" id="PF07603">
    <property type="entry name" value="Lcl_C"/>
    <property type="match status" value="1"/>
</dbReference>
<dbReference type="RefSeq" id="WP_012507558.1">
    <property type="nucleotide sequence ID" value="NC_011060.1"/>
</dbReference>
<keyword evidence="3" id="KW-1185">Reference proteome</keyword>
<dbReference type="Proteomes" id="UP000002724">
    <property type="component" value="Chromosome"/>
</dbReference>
<accession>B4SEH1</accession>
<organism evidence="2 3">
    <name type="scientific">Pelodictyon phaeoclathratiforme (strain DSM 5477 / BU-1)</name>
    <dbReference type="NCBI Taxonomy" id="324925"/>
    <lineage>
        <taxon>Bacteria</taxon>
        <taxon>Pseudomonadati</taxon>
        <taxon>Chlorobiota</taxon>
        <taxon>Chlorobiia</taxon>
        <taxon>Chlorobiales</taxon>
        <taxon>Chlorobiaceae</taxon>
        <taxon>Chlorobium/Pelodictyon group</taxon>
        <taxon>Pelodictyon</taxon>
    </lineage>
</organism>
<dbReference type="AlphaFoldDB" id="B4SEH1"/>
<dbReference type="eggNOG" id="COG0515">
    <property type="taxonomic scope" value="Bacteria"/>
</dbReference>
<dbReference type="STRING" id="324925.Ppha_0771"/>
<dbReference type="OrthoDB" id="9765957at2"/>
<proteinExistence type="predicted"/>
<sequence length="159" mass="17245" precursor="true">MIRIAKNSLIYPWMMFLLVSFSLVTLTAVASSATLKIGDSYGGGVVLYIDATGQHGLIAAKSDVTSQSSGKEAGFFSWYDAKIAANAFVDGYCDWFLPNKEQLNQLYLNRTVVGGTAGTYYWSSSESDANSGWGQDFTNGEQLVGRKTNGSHVRAVRAF</sequence>
<evidence type="ECO:0000313" key="3">
    <source>
        <dbReference type="Proteomes" id="UP000002724"/>
    </source>
</evidence>
<dbReference type="InterPro" id="IPR011460">
    <property type="entry name" value="Lcl_C"/>
</dbReference>
<dbReference type="KEGG" id="pph:Ppha_0771"/>
<gene>
    <name evidence="2" type="ordered locus">Ppha_0771</name>
</gene>
<name>B4SEH1_PELPB</name>
<evidence type="ECO:0000259" key="1">
    <source>
        <dbReference type="Pfam" id="PF07603"/>
    </source>
</evidence>
<evidence type="ECO:0000313" key="2">
    <source>
        <dbReference type="EMBL" id="ACF43063.1"/>
    </source>
</evidence>